<organism evidence="2 3">
    <name type="scientific">Colocasia esculenta</name>
    <name type="common">Wild taro</name>
    <name type="synonym">Arum esculentum</name>
    <dbReference type="NCBI Taxonomy" id="4460"/>
    <lineage>
        <taxon>Eukaryota</taxon>
        <taxon>Viridiplantae</taxon>
        <taxon>Streptophyta</taxon>
        <taxon>Embryophyta</taxon>
        <taxon>Tracheophyta</taxon>
        <taxon>Spermatophyta</taxon>
        <taxon>Magnoliopsida</taxon>
        <taxon>Liliopsida</taxon>
        <taxon>Araceae</taxon>
        <taxon>Aroideae</taxon>
        <taxon>Colocasieae</taxon>
        <taxon>Colocasia</taxon>
    </lineage>
</organism>
<dbReference type="GO" id="GO:0003676">
    <property type="term" value="F:nucleic acid binding"/>
    <property type="evidence" value="ECO:0007669"/>
    <property type="project" value="InterPro"/>
</dbReference>
<name>A0A843U3G4_COLES</name>
<dbReference type="EMBL" id="NMUH01000380">
    <property type="protein sequence ID" value="MQL78071.1"/>
    <property type="molecule type" value="Genomic_DNA"/>
</dbReference>
<accession>A0A843U3G4</accession>
<comment type="caution">
    <text evidence="2">The sequence shown here is derived from an EMBL/GenBank/DDBJ whole genome shotgun (WGS) entry which is preliminary data.</text>
</comment>
<keyword evidence="3" id="KW-1185">Reference proteome</keyword>
<feature type="region of interest" description="Disordered" evidence="1">
    <location>
        <begin position="167"/>
        <end position="211"/>
    </location>
</feature>
<feature type="region of interest" description="Disordered" evidence="1">
    <location>
        <begin position="119"/>
        <end position="142"/>
    </location>
</feature>
<dbReference type="Gene3D" id="3.30.420.10">
    <property type="entry name" value="Ribonuclease H-like superfamily/Ribonuclease H"/>
    <property type="match status" value="1"/>
</dbReference>
<feature type="compositionally biased region" description="Basic and acidic residues" evidence="1">
    <location>
        <begin position="171"/>
        <end position="184"/>
    </location>
</feature>
<evidence type="ECO:0000313" key="3">
    <source>
        <dbReference type="Proteomes" id="UP000652761"/>
    </source>
</evidence>
<dbReference type="AlphaFoldDB" id="A0A843U3G4"/>
<protein>
    <submittedName>
        <fullName evidence="2">Uncharacterized protein</fullName>
    </submittedName>
</protein>
<dbReference type="InterPro" id="IPR036397">
    <property type="entry name" value="RNaseH_sf"/>
</dbReference>
<proteinExistence type="predicted"/>
<sequence length="211" mass="23541">MGRVRLPITLGTALRVVTKIVNFLVINNMPGYNAILGRGLIRRIKAVKNQAEGLLHFEVIHIPREQNVRADALAKLASSASYLSSPYSCGFTSIWHIPLIGTSFAVPNDLRLTCNAYEASGSRSEQEQSQKGEDRESEAMDKLMKQRSSFTRSFLLTSRSLLAAVTKGKYKKDMEQKKTKEPIRKGQHLHPKKASAQIGIVRSAHHPSEHH</sequence>
<reference evidence="2" key="1">
    <citation type="submission" date="2017-07" db="EMBL/GenBank/DDBJ databases">
        <title>Taro Niue Genome Assembly and Annotation.</title>
        <authorList>
            <person name="Atibalentja N."/>
            <person name="Keating K."/>
            <person name="Fields C.J."/>
        </authorList>
    </citation>
    <scope>NUCLEOTIDE SEQUENCE</scope>
    <source>
        <strain evidence="2">Niue_2</strain>
        <tissue evidence="2">Leaf</tissue>
    </source>
</reference>
<gene>
    <name evidence="2" type="ORF">Taro_010495</name>
</gene>
<dbReference type="Proteomes" id="UP000652761">
    <property type="component" value="Unassembled WGS sequence"/>
</dbReference>
<evidence type="ECO:0000256" key="1">
    <source>
        <dbReference type="SAM" id="MobiDB-lite"/>
    </source>
</evidence>
<feature type="compositionally biased region" description="Basic and acidic residues" evidence="1">
    <location>
        <begin position="124"/>
        <end position="142"/>
    </location>
</feature>
<evidence type="ECO:0000313" key="2">
    <source>
        <dbReference type="EMBL" id="MQL78071.1"/>
    </source>
</evidence>
<dbReference type="OrthoDB" id="1937476at2759"/>